<gene>
    <name evidence="2" type="ORF">PROFUN_07231</name>
</gene>
<dbReference type="EMBL" id="MDYQ01000051">
    <property type="protein sequence ID" value="PRP85047.1"/>
    <property type="molecule type" value="Genomic_DNA"/>
</dbReference>
<dbReference type="Proteomes" id="UP000241769">
    <property type="component" value="Unassembled WGS sequence"/>
</dbReference>
<dbReference type="AlphaFoldDB" id="A0A2P6NM54"/>
<feature type="compositionally biased region" description="Polar residues" evidence="1">
    <location>
        <begin position="8"/>
        <end position="25"/>
    </location>
</feature>
<evidence type="ECO:0000313" key="2">
    <source>
        <dbReference type="EMBL" id="PRP85047.1"/>
    </source>
</evidence>
<keyword evidence="3" id="KW-1185">Reference proteome</keyword>
<protein>
    <submittedName>
        <fullName evidence="2">Uncharacterized protein</fullName>
    </submittedName>
</protein>
<proteinExistence type="predicted"/>
<evidence type="ECO:0000256" key="1">
    <source>
        <dbReference type="SAM" id="MobiDB-lite"/>
    </source>
</evidence>
<reference evidence="2 3" key="1">
    <citation type="journal article" date="2018" name="Genome Biol. Evol.">
        <title>Multiple Roots of Fruiting Body Formation in Amoebozoa.</title>
        <authorList>
            <person name="Hillmann F."/>
            <person name="Forbes G."/>
            <person name="Novohradska S."/>
            <person name="Ferling I."/>
            <person name="Riege K."/>
            <person name="Groth M."/>
            <person name="Westermann M."/>
            <person name="Marz M."/>
            <person name="Spaller T."/>
            <person name="Winckler T."/>
            <person name="Schaap P."/>
            <person name="Glockner G."/>
        </authorList>
    </citation>
    <scope>NUCLEOTIDE SEQUENCE [LARGE SCALE GENOMIC DNA]</scope>
    <source>
        <strain evidence="2 3">Jena</strain>
    </source>
</reference>
<name>A0A2P6NM54_9EUKA</name>
<sequence>MNAELETNVATKNNCQGGRSKSTPNSPVPHDTCPRATCREEEHMAHNTPHRRHNGGDASSHFSVGGIRHSLDHGEERRTHRLMDAPPQQARRSVSIPQTSVKAGISDKTPIWLIDHPITKTESEALTVREKKKEHALEKMEPRDSTPIWLKKQSSAIHLPQLTNPNAATQLSKKVVAIVAPPKEKEEDNKKPSWLTNEKPLATRRNYIFTPRVNKIKMSRTRVHGFDFIQEEAALR</sequence>
<accession>A0A2P6NM54</accession>
<dbReference type="InParanoid" id="A0A2P6NM54"/>
<organism evidence="2 3">
    <name type="scientific">Planoprotostelium fungivorum</name>
    <dbReference type="NCBI Taxonomy" id="1890364"/>
    <lineage>
        <taxon>Eukaryota</taxon>
        <taxon>Amoebozoa</taxon>
        <taxon>Evosea</taxon>
        <taxon>Variosea</taxon>
        <taxon>Cavosteliida</taxon>
        <taxon>Cavosteliaceae</taxon>
        <taxon>Planoprotostelium</taxon>
    </lineage>
</organism>
<comment type="caution">
    <text evidence="2">The sequence shown here is derived from an EMBL/GenBank/DDBJ whole genome shotgun (WGS) entry which is preliminary data.</text>
</comment>
<evidence type="ECO:0000313" key="3">
    <source>
        <dbReference type="Proteomes" id="UP000241769"/>
    </source>
</evidence>
<feature type="region of interest" description="Disordered" evidence="1">
    <location>
        <begin position="1"/>
        <end position="65"/>
    </location>
</feature>